<evidence type="ECO:0008006" key="4">
    <source>
        <dbReference type="Google" id="ProtNLM"/>
    </source>
</evidence>
<feature type="transmembrane region" description="Helical" evidence="1">
    <location>
        <begin position="232"/>
        <end position="250"/>
    </location>
</feature>
<organism evidence="2 3">
    <name type="scientific">Roseimicrobium gellanilyticum</name>
    <dbReference type="NCBI Taxonomy" id="748857"/>
    <lineage>
        <taxon>Bacteria</taxon>
        <taxon>Pseudomonadati</taxon>
        <taxon>Verrucomicrobiota</taxon>
        <taxon>Verrucomicrobiia</taxon>
        <taxon>Verrucomicrobiales</taxon>
        <taxon>Verrucomicrobiaceae</taxon>
        <taxon>Roseimicrobium</taxon>
    </lineage>
</organism>
<evidence type="ECO:0000313" key="3">
    <source>
        <dbReference type="Proteomes" id="UP000253426"/>
    </source>
</evidence>
<feature type="transmembrane region" description="Helical" evidence="1">
    <location>
        <begin position="189"/>
        <end position="205"/>
    </location>
</feature>
<keyword evidence="1" id="KW-1133">Transmembrane helix</keyword>
<keyword evidence="1" id="KW-0812">Transmembrane</keyword>
<feature type="transmembrane region" description="Helical" evidence="1">
    <location>
        <begin position="164"/>
        <end position="183"/>
    </location>
</feature>
<feature type="transmembrane region" description="Helical" evidence="1">
    <location>
        <begin position="431"/>
        <end position="450"/>
    </location>
</feature>
<sequence>MGETNGEARKKRIDVLKSALFRWLVYLQLLGIVIFIYVKFGGMLIQQTNYTPKDIHGGDQSHNMRLATQTAPDLSPDYGKGFTRALSDFFPRRTDGVVQPLWPWVAAWLVKPGHTITEEDMVAKRVTEPEYTLFNRGRWFNVFFTATFLACLGIAAARIFSIPAALNIVLLGGFGALLPRAVYFQPEPLYFVFFFLTWVACVSALKHNTLWIYGLIGVLSGVAYLTKASVTPMLLVFVGVSTLRCFWEMLSARRRGFTLNDTNLWHWRNHLVGVVMLAMMHLLTAGPRLAYSQEHFGSMTHSFPAYWMWMDKFDPDCVVWMDQHNTRDELEAMLPADKPSLGKYLKTHTREEFVTRLKDGTWNRVTEFLWPKQTKRSKNIENQRPWRGVLEWRGIYLGVLAVVLGGLLIALQSATPRPEHAGHVVFRHGTVTTLLFVVGCLLIYSFAYGWYAPIARGSGDRFMLSMYLPLVFSLIWGAESIVKRIRRRQGSPWISRAYLATQWILFLAIAWRFVEILRTPLFSNL</sequence>
<feature type="transmembrane region" description="Helical" evidence="1">
    <location>
        <begin position="394"/>
        <end position="411"/>
    </location>
</feature>
<feature type="transmembrane region" description="Helical" evidence="1">
    <location>
        <begin position="494"/>
        <end position="514"/>
    </location>
</feature>
<comment type="caution">
    <text evidence="2">The sequence shown here is derived from an EMBL/GenBank/DDBJ whole genome shotgun (WGS) entry which is preliminary data.</text>
</comment>
<gene>
    <name evidence="2" type="ORF">DES53_11859</name>
</gene>
<dbReference type="AlphaFoldDB" id="A0A366H3I2"/>
<dbReference type="OrthoDB" id="175839at2"/>
<accession>A0A366H3I2</accession>
<feature type="transmembrane region" description="Helical" evidence="1">
    <location>
        <begin position="139"/>
        <end position="157"/>
    </location>
</feature>
<dbReference type="Proteomes" id="UP000253426">
    <property type="component" value="Unassembled WGS sequence"/>
</dbReference>
<evidence type="ECO:0000256" key="1">
    <source>
        <dbReference type="SAM" id="Phobius"/>
    </source>
</evidence>
<proteinExistence type="predicted"/>
<name>A0A366H3I2_9BACT</name>
<reference evidence="2 3" key="1">
    <citation type="submission" date="2018-06" db="EMBL/GenBank/DDBJ databases">
        <title>Genomic Encyclopedia of Type Strains, Phase IV (KMG-IV): sequencing the most valuable type-strain genomes for metagenomic binning, comparative biology and taxonomic classification.</title>
        <authorList>
            <person name="Goeker M."/>
        </authorList>
    </citation>
    <scope>NUCLEOTIDE SEQUENCE [LARGE SCALE GENOMIC DNA]</scope>
    <source>
        <strain evidence="2 3">DSM 25532</strain>
    </source>
</reference>
<dbReference type="EMBL" id="QNRR01000018">
    <property type="protein sequence ID" value="RBP36109.1"/>
    <property type="molecule type" value="Genomic_DNA"/>
</dbReference>
<keyword evidence="1" id="KW-0472">Membrane</keyword>
<keyword evidence="3" id="KW-1185">Reference proteome</keyword>
<dbReference type="RefSeq" id="WP_113962055.1">
    <property type="nucleotide sequence ID" value="NZ_QNRR01000018.1"/>
</dbReference>
<feature type="transmembrane region" description="Helical" evidence="1">
    <location>
        <begin position="20"/>
        <end position="38"/>
    </location>
</feature>
<protein>
    <recommendedName>
        <fullName evidence="4">Dolichyl-phosphate-mannose-protein mannosyltransferase</fullName>
    </recommendedName>
</protein>
<evidence type="ECO:0000313" key="2">
    <source>
        <dbReference type="EMBL" id="RBP36109.1"/>
    </source>
</evidence>